<accession>A0A2T0QE70</accession>
<dbReference type="Proteomes" id="UP000237846">
    <property type="component" value="Unassembled WGS sequence"/>
</dbReference>
<dbReference type="GO" id="GO:0046872">
    <property type="term" value="F:metal ion binding"/>
    <property type="evidence" value="ECO:0007669"/>
    <property type="project" value="UniProtKB-KW"/>
</dbReference>
<dbReference type="GO" id="GO:0019752">
    <property type="term" value="P:carboxylic acid metabolic process"/>
    <property type="evidence" value="ECO:0007669"/>
    <property type="project" value="UniProtKB-ARBA"/>
</dbReference>
<organism evidence="5 6">
    <name type="scientific">Allonocardiopsis opalescens</name>
    <dbReference type="NCBI Taxonomy" id="1144618"/>
    <lineage>
        <taxon>Bacteria</taxon>
        <taxon>Bacillati</taxon>
        <taxon>Actinomycetota</taxon>
        <taxon>Actinomycetes</taxon>
        <taxon>Streptosporangiales</taxon>
        <taxon>Allonocardiopsis</taxon>
    </lineage>
</organism>
<dbReference type="FunFam" id="3.90.850.10:FF:000002">
    <property type="entry name" value="2-hydroxyhepta-2,4-diene-1,7-dioate isomerase"/>
    <property type="match status" value="1"/>
</dbReference>
<sequence>MRLMRLGPAGAERPAVRSDDGTTYDLGGLTPDIDGAFLASGGADRVREELERGRLPELAAEGLRIGPPVARPAAVVCVGLNYTAHAAESGVEPPRDPVVFFKHPNTLAGPDDDVELPPGSARTDWEVELAAVIGRRAGRLASVDDALGHVAGYTIANDLSEREWQLERSGGQWSKGKCAPGFSPLGPWLLTADELPDPQGLGLRSRVNGEPRQDSSTADMIFTVAHQIWHLSQFMTLEPGDVLLTGTPEGVALSGRFPYLAPGDVVELEIDRLGRQRQRVVPGRPGPV</sequence>
<dbReference type="Pfam" id="PF01557">
    <property type="entry name" value="FAA_hydrolase"/>
    <property type="match status" value="1"/>
</dbReference>
<dbReference type="PANTHER" id="PTHR42796:SF4">
    <property type="entry name" value="FUMARYLACETOACETATE HYDROLASE DOMAIN-CONTAINING PROTEIN 2A"/>
    <property type="match status" value="1"/>
</dbReference>
<evidence type="ECO:0000259" key="4">
    <source>
        <dbReference type="Pfam" id="PF01557"/>
    </source>
</evidence>
<evidence type="ECO:0000256" key="2">
    <source>
        <dbReference type="ARBA" id="ARBA00022723"/>
    </source>
</evidence>
<feature type="region of interest" description="Disordered" evidence="3">
    <location>
        <begin position="1"/>
        <end position="22"/>
    </location>
</feature>
<protein>
    <submittedName>
        <fullName evidence="5">2-keto-4-pentenoate hydratase/2-oxohepta-3-ene-1,7-dioic acid hydratase in catechol pathway</fullName>
    </submittedName>
</protein>
<comment type="similarity">
    <text evidence="1">Belongs to the FAH family.</text>
</comment>
<dbReference type="InterPro" id="IPR011234">
    <property type="entry name" value="Fumarylacetoacetase-like_C"/>
</dbReference>
<keyword evidence="2" id="KW-0479">Metal-binding</keyword>
<dbReference type="InterPro" id="IPR036663">
    <property type="entry name" value="Fumarylacetoacetase_C_sf"/>
</dbReference>
<dbReference type="OrthoDB" id="2273115at2"/>
<dbReference type="AlphaFoldDB" id="A0A2T0QE70"/>
<dbReference type="InterPro" id="IPR051121">
    <property type="entry name" value="FAH"/>
</dbReference>
<feature type="domain" description="Fumarylacetoacetase-like C-terminal" evidence="4">
    <location>
        <begin position="75"/>
        <end position="281"/>
    </location>
</feature>
<evidence type="ECO:0000256" key="1">
    <source>
        <dbReference type="ARBA" id="ARBA00010211"/>
    </source>
</evidence>
<evidence type="ECO:0000313" key="6">
    <source>
        <dbReference type="Proteomes" id="UP000237846"/>
    </source>
</evidence>
<evidence type="ECO:0000313" key="5">
    <source>
        <dbReference type="EMBL" id="PRY02219.1"/>
    </source>
</evidence>
<proteinExistence type="inferred from homology"/>
<evidence type="ECO:0000256" key="3">
    <source>
        <dbReference type="SAM" id="MobiDB-lite"/>
    </source>
</evidence>
<dbReference type="GO" id="GO:0016853">
    <property type="term" value="F:isomerase activity"/>
    <property type="evidence" value="ECO:0007669"/>
    <property type="project" value="UniProtKB-ARBA"/>
</dbReference>
<reference evidence="5 6" key="1">
    <citation type="submission" date="2018-03" db="EMBL/GenBank/DDBJ databases">
        <title>Genomic Encyclopedia of Archaeal and Bacterial Type Strains, Phase II (KMG-II): from individual species to whole genera.</title>
        <authorList>
            <person name="Goeker M."/>
        </authorList>
    </citation>
    <scope>NUCLEOTIDE SEQUENCE [LARGE SCALE GENOMIC DNA]</scope>
    <source>
        <strain evidence="5 6">DSM 45601</strain>
    </source>
</reference>
<comment type="caution">
    <text evidence="5">The sequence shown here is derived from an EMBL/GenBank/DDBJ whole genome shotgun (WGS) entry which is preliminary data.</text>
</comment>
<dbReference type="PANTHER" id="PTHR42796">
    <property type="entry name" value="FUMARYLACETOACETATE HYDROLASE DOMAIN-CONTAINING PROTEIN 2A-RELATED"/>
    <property type="match status" value="1"/>
</dbReference>
<dbReference type="Gene3D" id="3.90.850.10">
    <property type="entry name" value="Fumarylacetoacetase-like, C-terminal domain"/>
    <property type="match status" value="1"/>
</dbReference>
<dbReference type="SUPFAM" id="SSF56529">
    <property type="entry name" value="FAH"/>
    <property type="match status" value="1"/>
</dbReference>
<name>A0A2T0QE70_9ACTN</name>
<keyword evidence="6" id="KW-1185">Reference proteome</keyword>
<dbReference type="EMBL" id="PVZC01000001">
    <property type="protein sequence ID" value="PRY02219.1"/>
    <property type="molecule type" value="Genomic_DNA"/>
</dbReference>
<gene>
    <name evidence="5" type="ORF">CLV72_101820</name>
</gene>